<evidence type="ECO:0000256" key="2">
    <source>
        <dbReference type="ARBA" id="ARBA00023125"/>
    </source>
</evidence>
<keyword evidence="3" id="KW-0804">Transcription</keyword>
<feature type="domain" description="HTH tetR-type" evidence="6">
    <location>
        <begin position="20"/>
        <end position="80"/>
    </location>
</feature>
<dbReference type="RefSeq" id="WP_102842694.1">
    <property type="nucleotide sequence ID" value="NZ_PDZR01000003.1"/>
</dbReference>
<dbReference type="InterPro" id="IPR009057">
    <property type="entry name" value="Homeodomain-like_sf"/>
</dbReference>
<dbReference type="SUPFAM" id="SSF48498">
    <property type="entry name" value="Tetracyclin repressor-like, C-terminal domain"/>
    <property type="match status" value="1"/>
</dbReference>
<dbReference type="SUPFAM" id="SSF46689">
    <property type="entry name" value="Homeodomain-like"/>
    <property type="match status" value="1"/>
</dbReference>
<dbReference type="Pfam" id="PF16925">
    <property type="entry name" value="TetR_C_13"/>
    <property type="match status" value="1"/>
</dbReference>
<dbReference type="Proteomes" id="UP000236286">
    <property type="component" value="Unassembled WGS sequence"/>
</dbReference>
<dbReference type="GO" id="GO:0003677">
    <property type="term" value="F:DNA binding"/>
    <property type="evidence" value="ECO:0007669"/>
    <property type="project" value="UniProtKB-UniRule"/>
</dbReference>
<accession>A0A2J7TK04</accession>
<evidence type="ECO:0000259" key="6">
    <source>
        <dbReference type="PROSITE" id="PS50977"/>
    </source>
</evidence>
<sequence>MTKASTATTVPGRQPKAAASDTRRRLLSFGEALVRTRGFNGFSYADLASAVDVRTASIHYYFPSKTDLGVALIASYDERYDAAMAQIVRSTEDGMRRISAYADLYLDGLEQNLGCLCAILAITPDFLPVEMRDAVGRFFKKHFHWLEQMIEEGRANGSIRADADPQRQARMIIALLEGALLMERLLDGAKGFRSVVEAVESQLRPH</sequence>
<feature type="DNA-binding region" description="H-T-H motif" evidence="4">
    <location>
        <begin position="43"/>
        <end position="62"/>
    </location>
</feature>
<keyword evidence="2 4" id="KW-0238">DNA-binding</keyword>
<proteinExistence type="predicted"/>
<evidence type="ECO:0000256" key="4">
    <source>
        <dbReference type="PROSITE-ProRule" id="PRU00335"/>
    </source>
</evidence>
<keyword evidence="1" id="KW-0805">Transcription regulation</keyword>
<name>A0A2J7TK04_METSI</name>
<dbReference type="InterPro" id="IPR001647">
    <property type="entry name" value="HTH_TetR"/>
</dbReference>
<dbReference type="Pfam" id="PF00440">
    <property type="entry name" value="TetR_N"/>
    <property type="match status" value="1"/>
</dbReference>
<dbReference type="PROSITE" id="PS50977">
    <property type="entry name" value="HTH_TETR_2"/>
    <property type="match status" value="1"/>
</dbReference>
<dbReference type="OrthoDB" id="9809772at2"/>
<evidence type="ECO:0000256" key="1">
    <source>
        <dbReference type="ARBA" id="ARBA00023015"/>
    </source>
</evidence>
<feature type="region of interest" description="Disordered" evidence="5">
    <location>
        <begin position="1"/>
        <end position="22"/>
    </location>
</feature>
<evidence type="ECO:0000313" key="8">
    <source>
        <dbReference type="Proteomes" id="UP000236286"/>
    </source>
</evidence>
<feature type="compositionally biased region" description="Polar residues" evidence="5">
    <location>
        <begin position="1"/>
        <end position="11"/>
    </location>
</feature>
<organism evidence="7 8">
    <name type="scientific">Methylocella silvestris</name>
    <dbReference type="NCBI Taxonomy" id="199596"/>
    <lineage>
        <taxon>Bacteria</taxon>
        <taxon>Pseudomonadati</taxon>
        <taxon>Pseudomonadota</taxon>
        <taxon>Alphaproteobacteria</taxon>
        <taxon>Hyphomicrobiales</taxon>
        <taxon>Beijerinckiaceae</taxon>
        <taxon>Methylocella</taxon>
    </lineage>
</organism>
<dbReference type="EMBL" id="PDZR01000003">
    <property type="protein sequence ID" value="PNG27102.1"/>
    <property type="molecule type" value="Genomic_DNA"/>
</dbReference>
<dbReference type="Gene3D" id="1.10.357.10">
    <property type="entry name" value="Tetracycline Repressor, domain 2"/>
    <property type="match status" value="1"/>
</dbReference>
<comment type="caution">
    <text evidence="7">The sequence shown here is derived from an EMBL/GenBank/DDBJ whole genome shotgun (WGS) entry which is preliminary data.</text>
</comment>
<dbReference type="PANTHER" id="PTHR47506:SF6">
    <property type="entry name" value="HTH-TYPE TRANSCRIPTIONAL REPRESSOR NEMR"/>
    <property type="match status" value="1"/>
</dbReference>
<protein>
    <submittedName>
        <fullName evidence="7">TetR family transcriptional regulator</fullName>
    </submittedName>
</protein>
<dbReference type="AlphaFoldDB" id="A0A2J7TK04"/>
<evidence type="ECO:0000313" key="7">
    <source>
        <dbReference type="EMBL" id="PNG27102.1"/>
    </source>
</evidence>
<dbReference type="InterPro" id="IPR036271">
    <property type="entry name" value="Tet_transcr_reg_TetR-rel_C_sf"/>
</dbReference>
<evidence type="ECO:0000256" key="3">
    <source>
        <dbReference type="ARBA" id="ARBA00023163"/>
    </source>
</evidence>
<evidence type="ECO:0000256" key="5">
    <source>
        <dbReference type="SAM" id="MobiDB-lite"/>
    </source>
</evidence>
<dbReference type="PANTHER" id="PTHR47506">
    <property type="entry name" value="TRANSCRIPTIONAL REGULATORY PROTEIN"/>
    <property type="match status" value="1"/>
</dbReference>
<reference evidence="7 8" key="1">
    <citation type="submission" date="2017-10" db="EMBL/GenBank/DDBJ databases">
        <title>Genome announcement of Methylocella silvestris TVC from permafrost.</title>
        <authorList>
            <person name="Wang J."/>
            <person name="Geng K."/>
            <person name="Ul-Haque F."/>
            <person name="Crombie A.T."/>
            <person name="Street L.E."/>
            <person name="Wookey P.A."/>
            <person name="Murrell J.C."/>
            <person name="Pratscher J."/>
        </authorList>
    </citation>
    <scope>NUCLEOTIDE SEQUENCE [LARGE SCALE GENOMIC DNA]</scope>
    <source>
        <strain evidence="7 8">TVC</strain>
    </source>
</reference>
<dbReference type="InterPro" id="IPR011075">
    <property type="entry name" value="TetR_C"/>
</dbReference>
<gene>
    <name evidence="7" type="ORF">CR492_05280</name>
</gene>